<keyword evidence="3" id="KW-0805">Transcription regulation</keyword>
<keyword evidence="2" id="KW-0677">Repeat</keyword>
<evidence type="ECO:0000256" key="4">
    <source>
        <dbReference type="ARBA" id="ARBA00023125"/>
    </source>
</evidence>
<feature type="domain" description="Myb-like" evidence="8">
    <location>
        <begin position="65"/>
        <end position="115"/>
    </location>
</feature>
<sequence>MRMECKNCKKPEVDYRKGLWSPDEDQKLRDCILQHGVSCWSEVPAKAGLRRNGKSCRLRWINYLRPGLKRGNFSPEEEETIVKLQSMLGNKWSQIAMHLPGRTDNEVKNHWNSYLKKKITKPQELDTSSSASSALNLTIQRLTMHKEENDHVAPSAATGYTEALEACLKNYDQSVSQNIGGAQNRTAADHYPKVLFADCLSFEQANWDSLFNLDDAISNQWHCNNFYTASQVDAQYGNNVIVPNGFRFTNTCGQFE</sequence>
<organism evidence="10 11">
    <name type="scientific">Musa balbisiana</name>
    <name type="common">Banana</name>
    <dbReference type="NCBI Taxonomy" id="52838"/>
    <lineage>
        <taxon>Eukaryota</taxon>
        <taxon>Viridiplantae</taxon>
        <taxon>Streptophyta</taxon>
        <taxon>Embryophyta</taxon>
        <taxon>Tracheophyta</taxon>
        <taxon>Spermatophyta</taxon>
        <taxon>Magnoliopsida</taxon>
        <taxon>Liliopsida</taxon>
        <taxon>Zingiberales</taxon>
        <taxon>Musaceae</taxon>
        <taxon>Musa</taxon>
    </lineage>
</organism>
<gene>
    <name evidence="10" type="ORF">C4D60_Mb04t05300</name>
</gene>
<feature type="domain" description="HTH myb-type" evidence="9">
    <location>
        <begin position="16"/>
        <end position="64"/>
    </location>
</feature>
<dbReference type="Pfam" id="PF00249">
    <property type="entry name" value="Myb_DNA-binding"/>
    <property type="match status" value="2"/>
</dbReference>
<dbReference type="PANTHER" id="PTHR47997:SF67">
    <property type="entry name" value="R2R3MYB-DOMAIN PROTEIN"/>
    <property type="match status" value="1"/>
</dbReference>
<evidence type="ECO:0000259" key="8">
    <source>
        <dbReference type="PROSITE" id="PS50090"/>
    </source>
</evidence>
<keyword evidence="7" id="KW-0539">Nucleus</keyword>
<keyword evidence="11" id="KW-1185">Reference proteome</keyword>
<dbReference type="Gene3D" id="1.10.10.60">
    <property type="entry name" value="Homeodomain-like"/>
    <property type="match status" value="2"/>
</dbReference>
<dbReference type="PROSITE" id="PS51294">
    <property type="entry name" value="HTH_MYB"/>
    <property type="match status" value="2"/>
</dbReference>
<dbReference type="AlphaFoldDB" id="A0A4S8K9U2"/>
<evidence type="ECO:0000256" key="3">
    <source>
        <dbReference type="ARBA" id="ARBA00023015"/>
    </source>
</evidence>
<feature type="domain" description="HTH myb-type" evidence="9">
    <location>
        <begin position="65"/>
        <end position="119"/>
    </location>
</feature>
<dbReference type="STRING" id="52838.A0A4S8K9U2"/>
<dbReference type="FunFam" id="1.10.10.60:FF:000371">
    <property type="entry name" value="MYB transcription factor"/>
    <property type="match status" value="1"/>
</dbReference>
<reference evidence="10 11" key="1">
    <citation type="journal article" date="2019" name="Nat. Plants">
        <title>Genome sequencing of Musa balbisiana reveals subgenome evolution and function divergence in polyploid bananas.</title>
        <authorList>
            <person name="Yao X."/>
        </authorList>
    </citation>
    <scope>NUCLEOTIDE SEQUENCE [LARGE SCALE GENOMIC DNA]</scope>
    <source>
        <strain evidence="11">cv. DH-PKW</strain>
        <tissue evidence="10">Leaves</tissue>
    </source>
</reference>
<dbReference type="SUPFAM" id="SSF46689">
    <property type="entry name" value="Homeodomain-like"/>
    <property type="match status" value="1"/>
</dbReference>
<keyword evidence="5" id="KW-0010">Activator</keyword>
<dbReference type="GO" id="GO:0045893">
    <property type="term" value="P:positive regulation of DNA-templated transcription"/>
    <property type="evidence" value="ECO:0007669"/>
    <property type="project" value="UniProtKB-ARBA"/>
</dbReference>
<evidence type="ECO:0000256" key="1">
    <source>
        <dbReference type="ARBA" id="ARBA00004123"/>
    </source>
</evidence>
<dbReference type="CDD" id="cd00167">
    <property type="entry name" value="SANT"/>
    <property type="match status" value="2"/>
</dbReference>
<dbReference type="InterPro" id="IPR017930">
    <property type="entry name" value="Myb_dom"/>
</dbReference>
<dbReference type="InterPro" id="IPR009057">
    <property type="entry name" value="Homeodomain-like_sf"/>
</dbReference>
<evidence type="ECO:0000313" key="11">
    <source>
        <dbReference type="Proteomes" id="UP000317650"/>
    </source>
</evidence>
<dbReference type="GO" id="GO:0003677">
    <property type="term" value="F:DNA binding"/>
    <property type="evidence" value="ECO:0007669"/>
    <property type="project" value="UniProtKB-KW"/>
</dbReference>
<comment type="subcellular location">
    <subcellularLocation>
        <location evidence="1">Nucleus</location>
    </subcellularLocation>
</comment>
<dbReference type="FunFam" id="1.10.10.60:FF:000077">
    <property type="entry name" value="MYB transcription factor"/>
    <property type="match status" value="1"/>
</dbReference>
<dbReference type="InterPro" id="IPR051953">
    <property type="entry name" value="Plant_SW-associated_TFs"/>
</dbReference>
<evidence type="ECO:0000256" key="2">
    <source>
        <dbReference type="ARBA" id="ARBA00022737"/>
    </source>
</evidence>
<dbReference type="PANTHER" id="PTHR47997">
    <property type="entry name" value="MYB DOMAIN PROTEIN 55"/>
    <property type="match status" value="1"/>
</dbReference>
<protein>
    <submittedName>
        <fullName evidence="10">Uncharacterized protein</fullName>
    </submittedName>
</protein>
<keyword evidence="6" id="KW-0804">Transcription</keyword>
<comment type="caution">
    <text evidence="10">The sequence shown here is derived from an EMBL/GenBank/DDBJ whole genome shotgun (WGS) entry which is preliminary data.</text>
</comment>
<evidence type="ECO:0000256" key="7">
    <source>
        <dbReference type="ARBA" id="ARBA00023242"/>
    </source>
</evidence>
<feature type="domain" description="Myb-like" evidence="8">
    <location>
        <begin position="12"/>
        <end position="64"/>
    </location>
</feature>
<dbReference type="EMBL" id="PYDT01000001">
    <property type="protein sequence ID" value="THU71797.1"/>
    <property type="molecule type" value="Genomic_DNA"/>
</dbReference>
<evidence type="ECO:0000256" key="6">
    <source>
        <dbReference type="ARBA" id="ARBA00023163"/>
    </source>
</evidence>
<accession>A0A4S8K9U2</accession>
<evidence type="ECO:0000313" key="10">
    <source>
        <dbReference type="EMBL" id="THU71797.1"/>
    </source>
</evidence>
<dbReference type="Proteomes" id="UP000317650">
    <property type="component" value="Chromosome 4"/>
</dbReference>
<evidence type="ECO:0000256" key="5">
    <source>
        <dbReference type="ARBA" id="ARBA00023159"/>
    </source>
</evidence>
<keyword evidence="4" id="KW-0238">DNA-binding</keyword>
<dbReference type="GO" id="GO:0005634">
    <property type="term" value="C:nucleus"/>
    <property type="evidence" value="ECO:0007669"/>
    <property type="project" value="UniProtKB-SubCell"/>
</dbReference>
<dbReference type="InterPro" id="IPR001005">
    <property type="entry name" value="SANT/Myb"/>
</dbReference>
<evidence type="ECO:0000259" key="9">
    <source>
        <dbReference type="PROSITE" id="PS51294"/>
    </source>
</evidence>
<name>A0A4S8K9U2_MUSBA</name>
<dbReference type="SMART" id="SM00717">
    <property type="entry name" value="SANT"/>
    <property type="match status" value="2"/>
</dbReference>
<proteinExistence type="predicted"/>
<dbReference type="PROSITE" id="PS50090">
    <property type="entry name" value="MYB_LIKE"/>
    <property type="match status" value="2"/>
</dbReference>